<proteinExistence type="predicted"/>
<dbReference type="AlphaFoldDB" id="A0A8C6VR34"/>
<reference evidence="1" key="2">
    <citation type="submission" date="2025-09" db="UniProtKB">
        <authorList>
            <consortium name="Ensembl"/>
        </authorList>
    </citation>
    <scope>IDENTIFICATION</scope>
</reference>
<name>A0A8C6VR34_NAJNA</name>
<reference evidence="1" key="1">
    <citation type="submission" date="2025-08" db="UniProtKB">
        <authorList>
            <consortium name="Ensembl"/>
        </authorList>
    </citation>
    <scope>IDENTIFICATION</scope>
</reference>
<organism evidence="1 2">
    <name type="scientific">Naja naja</name>
    <name type="common">Indian cobra</name>
    <dbReference type="NCBI Taxonomy" id="35670"/>
    <lineage>
        <taxon>Eukaryota</taxon>
        <taxon>Metazoa</taxon>
        <taxon>Chordata</taxon>
        <taxon>Craniata</taxon>
        <taxon>Vertebrata</taxon>
        <taxon>Euteleostomi</taxon>
        <taxon>Lepidosauria</taxon>
        <taxon>Squamata</taxon>
        <taxon>Bifurcata</taxon>
        <taxon>Unidentata</taxon>
        <taxon>Episquamata</taxon>
        <taxon>Toxicofera</taxon>
        <taxon>Serpentes</taxon>
        <taxon>Colubroidea</taxon>
        <taxon>Elapidae</taxon>
        <taxon>Elapinae</taxon>
        <taxon>Naja</taxon>
    </lineage>
</organism>
<accession>A0A8C6VR34</accession>
<dbReference type="Ensembl" id="ENSNNAT00000006447.1">
    <property type="protein sequence ID" value="ENSNNAP00000006172.1"/>
    <property type="gene ID" value="ENSNNAG00000004170.1"/>
</dbReference>
<protein>
    <submittedName>
        <fullName evidence="1">Uncharacterized protein</fullName>
    </submittedName>
</protein>
<sequence>MGEREGLMTHTRSYSHGSASSHITKLQVLSSLPILNHSKGTSTPIAHPTSIPIWPPNVHSQLLPKYAIVMPSQSICGQLFFLLSLCLYYFSDIFT</sequence>
<dbReference type="Proteomes" id="UP000694559">
    <property type="component" value="Unplaced"/>
</dbReference>
<evidence type="ECO:0000313" key="2">
    <source>
        <dbReference type="Proteomes" id="UP000694559"/>
    </source>
</evidence>
<keyword evidence="2" id="KW-1185">Reference proteome</keyword>
<evidence type="ECO:0000313" key="1">
    <source>
        <dbReference type="Ensembl" id="ENSNNAP00000006172.1"/>
    </source>
</evidence>